<evidence type="ECO:0000313" key="2">
    <source>
        <dbReference type="Proteomes" id="UP000674234"/>
    </source>
</evidence>
<dbReference type="RefSeq" id="WP_210155363.1">
    <property type="nucleotide sequence ID" value="NZ_JAFCNB010000004.1"/>
</dbReference>
<gene>
    <name evidence="1" type="ORF">JOL79_09600</name>
</gene>
<comment type="caution">
    <text evidence="1">The sequence shown here is derived from an EMBL/GenBank/DDBJ whole genome shotgun (WGS) entry which is preliminary data.</text>
</comment>
<reference evidence="1" key="1">
    <citation type="submission" date="2021-02" db="EMBL/GenBank/DDBJ databases">
        <title>Draft genome sequence of Microbispora sp. RL4-1S isolated from rice leaves in Thailand.</title>
        <authorList>
            <person name="Muangham S."/>
            <person name="Duangmal K."/>
        </authorList>
    </citation>
    <scope>NUCLEOTIDE SEQUENCE</scope>
    <source>
        <strain evidence="1">RL4-1S</strain>
    </source>
</reference>
<proteinExistence type="predicted"/>
<accession>A0A940WIV9</accession>
<dbReference type="Gene3D" id="3.20.20.140">
    <property type="entry name" value="Metal-dependent hydrolases"/>
    <property type="match status" value="1"/>
</dbReference>
<dbReference type="Proteomes" id="UP000674234">
    <property type="component" value="Unassembled WGS sequence"/>
</dbReference>
<dbReference type="EMBL" id="JAFCNB010000004">
    <property type="protein sequence ID" value="MBP2704062.1"/>
    <property type="molecule type" value="Genomic_DNA"/>
</dbReference>
<dbReference type="InterPro" id="IPR016195">
    <property type="entry name" value="Pol/histidinol_Pase-like"/>
</dbReference>
<name>A0A940WIV9_9ACTN</name>
<protein>
    <submittedName>
        <fullName evidence="1">CehA/McbA family metallohydrolase</fullName>
    </submittedName>
</protein>
<dbReference type="NCBIfam" id="NF038032">
    <property type="entry name" value="CehA_McbA_metalo"/>
    <property type="match status" value="1"/>
</dbReference>
<keyword evidence="2" id="KW-1185">Reference proteome</keyword>
<dbReference type="SUPFAM" id="SSF89550">
    <property type="entry name" value="PHP domain-like"/>
    <property type="match status" value="1"/>
</dbReference>
<organism evidence="1 2">
    <name type="scientific">Microbispora oryzae</name>
    <dbReference type="NCBI Taxonomy" id="2806554"/>
    <lineage>
        <taxon>Bacteria</taxon>
        <taxon>Bacillati</taxon>
        <taxon>Actinomycetota</taxon>
        <taxon>Actinomycetes</taxon>
        <taxon>Streptosporangiales</taxon>
        <taxon>Streptosporangiaceae</taxon>
        <taxon>Microbispora</taxon>
    </lineage>
</organism>
<dbReference type="AlphaFoldDB" id="A0A940WIV9"/>
<evidence type="ECO:0000313" key="1">
    <source>
        <dbReference type="EMBL" id="MBP2704062.1"/>
    </source>
</evidence>
<sequence>MPHDPLVPASVGRALRDYRELLSEHGITWGEPSLSYVRMMTFLRFPAVAGRMVPGPDLDEAFRDALTGEPPHGLAVLRITPDGHRLRHGPARAILSPEPLPLALLVDSARRSPVRVTVDGTPYEIKPGGARLLDVTTGADVRVEGEPVGVAALTRPAAPARLRLRAGFPCRWTVVSPDGQGWYPPGVPHRRDGADVPFFHGDDLVVDVPAERLTVRVARGMEWDTAETTVVPRAGEETPVALAPRRIHDAAARGWYGADLHVHMNWAGDLVASPAEAAAAQLGEDLHVLNLVAGNVGGERVYDQEALRHWAGRDLPWSDAAHLARMGVEYRNDLFGHVHAFGLAAPPPVCHTGFGSDADWPPNGSVIGELREPGAALGYAHPFHGPVTSPEDVIGDGRRDCTGRALVVDAALGLVDGVELLHFSDMSGVPGSVTVYRRLLGAGCRLAALAGTDTMLSFTRQETVSSPPGWERVYARPDGPLTAESYARALRRGRTFVTTGPWLELEVDGRGPGETLEPRRGDRVTITARSAGPEVERLEIRTAAGRLAEGPGGELRATLDVTEATYVVAVAAGGRSSRSPHRDAFAHTSPVYLDVDGRRVGRPDDVRWCLRWLELLDGLVRGRARLRTRAQLRDHLDLIEKARAVYESRL</sequence>